<feature type="compositionally biased region" description="Low complexity" evidence="1">
    <location>
        <begin position="39"/>
        <end position="58"/>
    </location>
</feature>
<dbReference type="eggNOG" id="KOG2148">
    <property type="taxonomic scope" value="Eukaryota"/>
</dbReference>
<reference evidence="4" key="1">
    <citation type="journal article" date="2010" name="Genome Biol.">
        <title>Genome sequence of the necrotrophic plant pathogen Pythium ultimum reveals original pathogenicity mechanisms and effector repertoire.</title>
        <authorList>
            <person name="Levesque C.A."/>
            <person name="Brouwer H."/>
            <person name="Cano L."/>
            <person name="Hamilton J.P."/>
            <person name="Holt C."/>
            <person name="Huitema E."/>
            <person name="Raffaele S."/>
            <person name="Robideau G.P."/>
            <person name="Thines M."/>
            <person name="Win J."/>
            <person name="Zerillo M.M."/>
            <person name="Beakes G.W."/>
            <person name="Boore J.L."/>
            <person name="Busam D."/>
            <person name="Dumas B."/>
            <person name="Ferriera S."/>
            <person name="Fuerstenberg S.I."/>
            <person name="Gachon C.M."/>
            <person name="Gaulin E."/>
            <person name="Govers F."/>
            <person name="Grenville-Briggs L."/>
            <person name="Horner N."/>
            <person name="Hostetler J."/>
            <person name="Jiang R.H."/>
            <person name="Johnson J."/>
            <person name="Krajaejun T."/>
            <person name="Lin H."/>
            <person name="Meijer H.J."/>
            <person name="Moore B."/>
            <person name="Morris P."/>
            <person name="Phuntmart V."/>
            <person name="Puiu D."/>
            <person name="Shetty J."/>
            <person name="Stajich J.E."/>
            <person name="Tripathy S."/>
            <person name="Wawra S."/>
            <person name="van West P."/>
            <person name="Whitty B.R."/>
            <person name="Coutinho P.M."/>
            <person name="Henrissat B."/>
            <person name="Martin F."/>
            <person name="Thomas P.D."/>
            <person name="Tyler B.M."/>
            <person name="De Vries R.P."/>
            <person name="Kamoun S."/>
            <person name="Yandell M."/>
            <person name="Tisserat N."/>
            <person name="Buell C.R."/>
        </authorList>
    </citation>
    <scope>NUCLEOTIDE SEQUENCE</scope>
    <source>
        <strain evidence="4">DAOM:BR144</strain>
    </source>
</reference>
<reference evidence="4" key="2">
    <citation type="submission" date="2010-04" db="EMBL/GenBank/DDBJ databases">
        <authorList>
            <person name="Buell R."/>
            <person name="Hamilton J."/>
            <person name="Hostetler J."/>
        </authorList>
    </citation>
    <scope>NUCLEOTIDE SEQUENCE [LARGE SCALE GENOMIC DNA]</scope>
    <source>
        <strain evidence="4">DAOM:BR144</strain>
    </source>
</reference>
<feature type="region of interest" description="Disordered" evidence="1">
    <location>
        <begin position="539"/>
        <end position="576"/>
    </location>
</feature>
<dbReference type="Pfam" id="PF20654">
    <property type="entry name" value="Sec3_C-term"/>
    <property type="match status" value="1"/>
</dbReference>
<dbReference type="Proteomes" id="UP000019132">
    <property type="component" value="Unassembled WGS sequence"/>
</dbReference>
<feature type="domain" description="Exocyst complex component Sec3 C-terminal" evidence="2">
    <location>
        <begin position="718"/>
        <end position="1012"/>
    </location>
</feature>
<dbReference type="GO" id="GO:0006887">
    <property type="term" value="P:exocytosis"/>
    <property type="evidence" value="ECO:0007669"/>
    <property type="project" value="TreeGrafter"/>
</dbReference>
<reference evidence="3" key="3">
    <citation type="submission" date="2015-02" db="UniProtKB">
        <authorList>
            <consortium name="EnsemblProtists"/>
        </authorList>
    </citation>
    <scope>IDENTIFICATION</scope>
    <source>
        <strain evidence="3">DAOM BR144</strain>
    </source>
</reference>
<dbReference type="GO" id="GO:0006893">
    <property type="term" value="P:Golgi to plasma membrane transport"/>
    <property type="evidence" value="ECO:0007669"/>
    <property type="project" value="TreeGrafter"/>
</dbReference>
<evidence type="ECO:0000313" key="3">
    <source>
        <dbReference type="EnsemblProtists" id="PYU1_T012927"/>
    </source>
</evidence>
<evidence type="ECO:0000313" key="4">
    <source>
        <dbReference type="Proteomes" id="UP000019132"/>
    </source>
</evidence>
<protein>
    <recommendedName>
        <fullName evidence="2">Exocyst complex component Sec3 C-terminal domain-containing protein</fullName>
    </recommendedName>
</protein>
<dbReference type="OMA" id="DEMNWSF"/>
<feature type="region of interest" description="Disordered" evidence="1">
    <location>
        <begin position="30"/>
        <end position="58"/>
    </location>
</feature>
<evidence type="ECO:0000259" key="2">
    <source>
        <dbReference type="Pfam" id="PF20654"/>
    </source>
</evidence>
<dbReference type="GO" id="GO:0005886">
    <property type="term" value="C:plasma membrane"/>
    <property type="evidence" value="ECO:0007669"/>
    <property type="project" value="TreeGrafter"/>
</dbReference>
<dbReference type="GO" id="GO:0005546">
    <property type="term" value="F:phosphatidylinositol-4,5-bisphosphate binding"/>
    <property type="evidence" value="ECO:0007669"/>
    <property type="project" value="TreeGrafter"/>
</dbReference>
<dbReference type="VEuPathDB" id="FungiDB:PYU1_G012900"/>
<dbReference type="STRING" id="431595.K3X6S8"/>
<dbReference type="EnsemblProtists" id="PYU1_T012927">
    <property type="protein sequence ID" value="PYU1_T012927"/>
    <property type="gene ID" value="PYU1_G012900"/>
</dbReference>
<dbReference type="PANTHER" id="PTHR16092">
    <property type="entry name" value="SEC3/SYNTAXIN-RELATED"/>
    <property type="match status" value="1"/>
</dbReference>
<organism evidence="3 4">
    <name type="scientific">Globisporangium ultimum (strain ATCC 200006 / CBS 805.95 / DAOM BR144)</name>
    <name type="common">Pythium ultimum</name>
    <dbReference type="NCBI Taxonomy" id="431595"/>
    <lineage>
        <taxon>Eukaryota</taxon>
        <taxon>Sar</taxon>
        <taxon>Stramenopiles</taxon>
        <taxon>Oomycota</taxon>
        <taxon>Peronosporomycetes</taxon>
        <taxon>Pythiales</taxon>
        <taxon>Pythiaceae</taxon>
        <taxon>Globisporangium</taxon>
    </lineage>
</organism>
<sequence>MEAARVKPVQLSSISREDIHNTLHTHFHSQALTKRQAASRGANSDSSGTSSTNQSTGGRKRVFSFVQVQKKKVSLTSKRIFGHGGPLGGTASKYYILCVTVQDTGLPSSQQLHYLQLLSTFQVEVRQSWDIGRLDVIENNGLTSEKKRGSFALHFEGEDTPWQWLIADSESKFAMQEFLWSLCALSVDKKKILPRLVRIDTDELSEVAIHLNLQKKYNIDVDLLDHMASMKKANNDPDDPSSNNNSDNQANGYDFKLGGRTSGAGSGGINNLRLTSAENDDAAALLAGINWNDVQLGSIEDDLRKKLRALEDENITFLLSFEGGNQTSSAPSSGAGNQGSKTVTKAAGSTASFSSGQKTSVDRIIDAIDGVLKRIELTQTWTNESDDFLAQTSMNMMHFESLNNQLEMHFKNSVALQETLEQMMALVEIPREQMSILLKPLSVFPDEAASGDSTASSGDALVSQRDRNARMQSTIATIKRIDEAIKSTKVFPASDMNAFRTRGEELSKLARGFCDKLCASFDEFLLRKVKQWLWNSRAASTAGGSGSSLSKSRVSGFGRDNREASSSMRSTAETSRVGRAITSFEGGDIKEMDWTFTNEPFHNEVIEYQPLFAHLQSLDPRAMTNLRQVYAKNLALVYNPHVQSLFRCLKDKLPKSSKHHFTKPQALQSWSFHLSSSQLSDALGASPLLQQALDHVVPIVLREQRLLSTLFFPDHRDDNDEGEPEELALMMESVFEKLLKRMNDFGETASARNILDALGLVVLINGHLESYHKQSEFLFNVMVSFQLQMKRLLIKFTEDQEAWINNHNTDTRMAGVLSPILKTLVMIGRLEESVCGKTDGSTLASIYHRILPATLQWLEKVSDCKPKYRSLTRLENFLYISEKLTAINASKDLPLGQYAAQAHAKHVENLEFYVAYIWEYEFKQLVLMFNNVEELLKTLPAQEIQYHAPRQEVRKILEATGPTFEKSVKSMHDRMKKHFSNNLKLLPTVWKRLVEYAKTRLTAYEKIAADCYQLRMEPSPQRGVELLSKFAST</sequence>
<accession>K3X6S8</accession>
<name>K3X6S8_GLOUD</name>
<dbReference type="HOGENOM" id="CLU_319458_0_0_1"/>
<dbReference type="GO" id="GO:0000145">
    <property type="term" value="C:exocyst"/>
    <property type="evidence" value="ECO:0007669"/>
    <property type="project" value="TreeGrafter"/>
</dbReference>
<dbReference type="InParanoid" id="K3X6S8"/>
<dbReference type="InterPro" id="IPR048628">
    <property type="entry name" value="Sec3_C"/>
</dbReference>
<keyword evidence="4" id="KW-1185">Reference proteome</keyword>
<dbReference type="EMBL" id="GL376607">
    <property type="status" value="NOT_ANNOTATED_CDS"/>
    <property type="molecule type" value="Genomic_DNA"/>
</dbReference>
<feature type="region of interest" description="Disordered" evidence="1">
    <location>
        <begin position="230"/>
        <end position="257"/>
    </location>
</feature>
<proteinExistence type="predicted"/>
<feature type="compositionally biased region" description="Polar residues" evidence="1">
    <location>
        <begin position="564"/>
        <end position="574"/>
    </location>
</feature>
<evidence type="ECO:0000256" key="1">
    <source>
        <dbReference type="SAM" id="MobiDB-lite"/>
    </source>
</evidence>
<feature type="compositionally biased region" description="Low complexity" evidence="1">
    <location>
        <begin position="539"/>
        <end position="558"/>
    </location>
</feature>
<dbReference type="AlphaFoldDB" id="K3X6S8"/>
<dbReference type="PANTHER" id="PTHR16092:SF14">
    <property type="entry name" value="EXOCYST COMPLEX COMPONENT 1 ISOFORM X1"/>
    <property type="match status" value="1"/>
</dbReference>